<dbReference type="InParanoid" id="A0A5C3NUT9"/>
<dbReference type="PANTHER" id="PTHR46579">
    <property type="entry name" value="F5/8 TYPE C DOMAIN-CONTAINING PROTEIN-RELATED"/>
    <property type="match status" value="1"/>
</dbReference>
<dbReference type="Pfam" id="PF02992">
    <property type="entry name" value="Transposase_21"/>
    <property type="match status" value="1"/>
</dbReference>
<gene>
    <name evidence="2" type="ORF">K466DRAFT_634841</name>
</gene>
<organism evidence="2 3">
    <name type="scientific">Polyporus arcularius HHB13444</name>
    <dbReference type="NCBI Taxonomy" id="1314778"/>
    <lineage>
        <taxon>Eukaryota</taxon>
        <taxon>Fungi</taxon>
        <taxon>Dikarya</taxon>
        <taxon>Basidiomycota</taxon>
        <taxon>Agaricomycotina</taxon>
        <taxon>Agaricomycetes</taxon>
        <taxon>Polyporales</taxon>
        <taxon>Polyporaceae</taxon>
        <taxon>Polyporus</taxon>
    </lineage>
</organism>
<dbReference type="STRING" id="1314778.A0A5C3NUT9"/>
<dbReference type="EMBL" id="ML211656">
    <property type="protein sequence ID" value="TFK81094.1"/>
    <property type="molecule type" value="Genomic_DNA"/>
</dbReference>
<dbReference type="Proteomes" id="UP000308197">
    <property type="component" value="Unassembled WGS sequence"/>
</dbReference>
<reference evidence="2 3" key="1">
    <citation type="journal article" date="2019" name="Nat. Ecol. Evol.">
        <title>Megaphylogeny resolves global patterns of mushroom evolution.</title>
        <authorList>
            <person name="Varga T."/>
            <person name="Krizsan K."/>
            <person name="Foldi C."/>
            <person name="Dima B."/>
            <person name="Sanchez-Garcia M."/>
            <person name="Sanchez-Ramirez S."/>
            <person name="Szollosi G.J."/>
            <person name="Szarkandi J.G."/>
            <person name="Papp V."/>
            <person name="Albert L."/>
            <person name="Andreopoulos W."/>
            <person name="Angelini C."/>
            <person name="Antonin V."/>
            <person name="Barry K.W."/>
            <person name="Bougher N.L."/>
            <person name="Buchanan P."/>
            <person name="Buyck B."/>
            <person name="Bense V."/>
            <person name="Catcheside P."/>
            <person name="Chovatia M."/>
            <person name="Cooper J."/>
            <person name="Damon W."/>
            <person name="Desjardin D."/>
            <person name="Finy P."/>
            <person name="Geml J."/>
            <person name="Haridas S."/>
            <person name="Hughes K."/>
            <person name="Justo A."/>
            <person name="Karasinski D."/>
            <person name="Kautmanova I."/>
            <person name="Kiss B."/>
            <person name="Kocsube S."/>
            <person name="Kotiranta H."/>
            <person name="LaButti K.M."/>
            <person name="Lechner B.E."/>
            <person name="Liimatainen K."/>
            <person name="Lipzen A."/>
            <person name="Lukacs Z."/>
            <person name="Mihaltcheva S."/>
            <person name="Morgado L.N."/>
            <person name="Niskanen T."/>
            <person name="Noordeloos M.E."/>
            <person name="Ohm R.A."/>
            <person name="Ortiz-Santana B."/>
            <person name="Ovrebo C."/>
            <person name="Racz N."/>
            <person name="Riley R."/>
            <person name="Savchenko A."/>
            <person name="Shiryaev A."/>
            <person name="Soop K."/>
            <person name="Spirin V."/>
            <person name="Szebenyi C."/>
            <person name="Tomsovsky M."/>
            <person name="Tulloss R.E."/>
            <person name="Uehling J."/>
            <person name="Grigoriev I.V."/>
            <person name="Vagvolgyi C."/>
            <person name="Papp T."/>
            <person name="Martin F.M."/>
            <person name="Miettinen O."/>
            <person name="Hibbett D.S."/>
            <person name="Nagy L.G."/>
        </authorList>
    </citation>
    <scope>NUCLEOTIDE SEQUENCE [LARGE SCALE GENOMIC DNA]</scope>
    <source>
        <strain evidence="2 3">HHB13444</strain>
    </source>
</reference>
<dbReference type="AlphaFoldDB" id="A0A5C3NUT9"/>
<accession>A0A5C3NUT9</accession>
<evidence type="ECO:0000256" key="1">
    <source>
        <dbReference type="SAM" id="MobiDB-lite"/>
    </source>
</evidence>
<protein>
    <submittedName>
        <fullName evidence="2">Uncharacterized protein</fullName>
    </submittedName>
</protein>
<proteinExistence type="predicted"/>
<name>A0A5C3NUT9_9APHY</name>
<feature type="region of interest" description="Disordered" evidence="1">
    <location>
        <begin position="78"/>
        <end position="104"/>
    </location>
</feature>
<dbReference type="PANTHER" id="PTHR46579:SF1">
    <property type="entry name" value="F5_8 TYPE C DOMAIN-CONTAINING PROTEIN"/>
    <property type="match status" value="1"/>
</dbReference>
<evidence type="ECO:0000313" key="3">
    <source>
        <dbReference type="Proteomes" id="UP000308197"/>
    </source>
</evidence>
<dbReference type="InterPro" id="IPR004242">
    <property type="entry name" value="Transposase_21"/>
</dbReference>
<keyword evidence="3" id="KW-1185">Reference proteome</keyword>
<sequence length="1047" mass="117140">MPGGKRKRSAGLLAAFGIGQNAQASSSQAAPKTKRVHRRYSCSCMRYCGGQKNDLGHSAYFQHVAAAALDKAVGAVTGATKRRRKTTTGNVTEDTRSENSAEITQHVTRKRYRVTVEDVPDEAWSPREDNYAEQAEVKVTIADVKNALEFINLLKTARLDESVHSGLSKANVKRLRDPPRGILEINDPLHLLSIDIYLGLGNSAEKAYTMVRAALMRHSPEQVLLSLHQVKQKIEQLSGIIPIVNDMCVNSCIAYTGPHTSKDRCSKCKQPRYMERLDSSGKKVPRKQFSTIPLGQQLQALKRSPEGAESMEYLSKMVEEVLEELNTTGELKSFDDVSHGSRIWGAYAAGDIGDNDIVVMMSIDGAQLYRNKKSDCWIYIWVVLNLGPDKRYRKRYVLPGGVIPGPNHPQDLDSFLFPGFYHVSALMQEGLNVWDAHRDERQLVALFVAMGLADGPAMALLAGTVGLTGRRGCRLYCPLTGRHKPRCGTYYPLLLKPEGYNVRGCMHGDVHPADLDVDPDELAVEYLANLARLIEAPNQKEYERLRLETGLTKPSIFSGLSRTFALPGCFPLDFMHLAALNLTILFFALWRGTIKGGKKTDPASFPWAVFADVDDPDVDYFRDFGREVARASPWLPGSYDRPPRDLSEKINSGYKAQEWETLFYGYGPAMLRRWLPFKYWQHYCMLVRAARLLGLCSITADELCEAQDLGDRMAIEFEVLYCMRDPDLLHHCRPCVHAFTHGAREVKKTGPLPGHTQKPMERTIGNLGEEIKLPSDACANIAQRAILRCQKCAITGLVPGLAEVFNKSYELPDSGIDLGGGYSLLRARERTPHYISDVEAAALDVYLEESGCTLPLDSLTPLTLKVQRWARLRLPNGQIVRSRFAKAEQQPLQKIRIARIAKVGGFSIHIYSYKLTIQIQLIINGEAEIGEVLYYCRIPIHQERRLRTVAVVSLFGARQRELYSTSHKTVWLSEYLGEEAVRVVDVACIQSLAAMVPDSDVKIDIEDQNEPHYQLGANYFLVEKMGVEMSARYDADADARLREGAET</sequence>
<evidence type="ECO:0000313" key="2">
    <source>
        <dbReference type="EMBL" id="TFK81094.1"/>
    </source>
</evidence>